<name>A0A1J5Q4V3_9ZZZZ</name>
<keyword evidence="1" id="KW-1133">Transmembrane helix</keyword>
<keyword evidence="1" id="KW-0812">Transmembrane</keyword>
<accession>A0A1J5Q4V3</accession>
<comment type="caution">
    <text evidence="2">The sequence shown here is derived from an EMBL/GenBank/DDBJ whole genome shotgun (WGS) entry which is preliminary data.</text>
</comment>
<gene>
    <name evidence="2" type="ORF">GALL_474710</name>
</gene>
<reference evidence="2" key="1">
    <citation type="submission" date="2016-10" db="EMBL/GenBank/DDBJ databases">
        <title>Sequence of Gallionella enrichment culture.</title>
        <authorList>
            <person name="Poehlein A."/>
            <person name="Muehling M."/>
            <person name="Daniel R."/>
        </authorList>
    </citation>
    <scope>NUCLEOTIDE SEQUENCE</scope>
</reference>
<sequence>MLSRWKFIVRLAGLAGAVLLLAGMMAIRFAPMGWSDLGHWAALVVVAAAVYWPSIYLGAINQAYHQMCAARLLGDG</sequence>
<dbReference type="EMBL" id="MLJW01003966">
    <property type="protein sequence ID" value="OIQ70917.1"/>
    <property type="molecule type" value="Genomic_DNA"/>
</dbReference>
<dbReference type="AlphaFoldDB" id="A0A1J5Q4V3"/>
<evidence type="ECO:0000313" key="2">
    <source>
        <dbReference type="EMBL" id="OIQ70917.1"/>
    </source>
</evidence>
<feature type="transmembrane region" description="Helical" evidence="1">
    <location>
        <begin position="7"/>
        <end position="31"/>
    </location>
</feature>
<feature type="transmembrane region" description="Helical" evidence="1">
    <location>
        <begin position="37"/>
        <end position="57"/>
    </location>
</feature>
<proteinExistence type="predicted"/>
<evidence type="ECO:0000256" key="1">
    <source>
        <dbReference type="SAM" id="Phobius"/>
    </source>
</evidence>
<protein>
    <submittedName>
        <fullName evidence="2">Uncharacterized protein</fullName>
    </submittedName>
</protein>
<organism evidence="2">
    <name type="scientific">mine drainage metagenome</name>
    <dbReference type="NCBI Taxonomy" id="410659"/>
    <lineage>
        <taxon>unclassified sequences</taxon>
        <taxon>metagenomes</taxon>
        <taxon>ecological metagenomes</taxon>
    </lineage>
</organism>
<keyword evidence="1" id="KW-0472">Membrane</keyword>